<dbReference type="EMBL" id="JADBGQ010000005">
    <property type="protein sequence ID" value="KAG5397819.1"/>
    <property type="molecule type" value="Genomic_DNA"/>
</dbReference>
<protein>
    <submittedName>
        <fullName evidence="2">Uncharacterized protein</fullName>
    </submittedName>
</protein>
<organism evidence="2 3">
    <name type="scientific">Brassica rapa subsp. trilocularis</name>
    <dbReference type="NCBI Taxonomy" id="1813537"/>
    <lineage>
        <taxon>Eukaryota</taxon>
        <taxon>Viridiplantae</taxon>
        <taxon>Streptophyta</taxon>
        <taxon>Embryophyta</taxon>
        <taxon>Tracheophyta</taxon>
        <taxon>Spermatophyta</taxon>
        <taxon>Magnoliopsida</taxon>
        <taxon>eudicotyledons</taxon>
        <taxon>Gunneridae</taxon>
        <taxon>Pentapetalae</taxon>
        <taxon>rosids</taxon>
        <taxon>malvids</taxon>
        <taxon>Brassicales</taxon>
        <taxon>Brassicaceae</taxon>
        <taxon>Brassiceae</taxon>
        <taxon>Brassica</taxon>
    </lineage>
</organism>
<gene>
    <name evidence="2" type="primary">A05p033770.1_BraROA</name>
    <name evidence="2" type="ORF">IGI04_019633</name>
</gene>
<evidence type="ECO:0000256" key="1">
    <source>
        <dbReference type="SAM" id="MobiDB-lite"/>
    </source>
</evidence>
<dbReference type="Proteomes" id="UP000823674">
    <property type="component" value="Chromosome A05"/>
</dbReference>
<sequence length="224" mass="24834">MKVKGISQLRLNQDTMEIRVKGWLTGAGGLAQSAGNSWGSAQSSEQCVLVRISVGESGTVTGRADGPGAGRKKRGETAKGRLWGGYGTVMGRFWEEGMGFWMDLRQKDKEKAKEKEKEVAPGDRTPKVRGVAKSNRTRPRMMADQKWTVVREKHHEDRGHGKMCATSQCRIIYQSDGNSETVDHAKRYNQPRNSANTISQIWSTVLVFGQVNIPSQVFIVLKAL</sequence>
<proteinExistence type="predicted"/>
<feature type="compositionally biased region" description="Basic and acidic residues" evidence="1">
    <location>
        <begin position="112"/>
        <end position="126"/>
    </location>
</feature>
<feature type="region of interest" description="Disordered" evidence="1">
    <location>
        <begin position="112"/>
        <end position="140"/>
    </location>
</feature>
<evidence type="ECO:0000313" key="3">
    <source>
        <dbReference type="Proteomes" id="UP000823674"/>
    </source>
</evidence>
<comment type="caution">
    <text evidence="2">The sequence shown here is derived from an EMBL/GenBank/DDBJ whole genome shotgun (WGS) entry which is preliminary data.</text>
</comment>
<accession>A0ABQ7MGF6</accession>
<reference evidence="2 3" key="1">
    <citation type="submission" date="2021-03" db="EMBL/GenBank/DDBJ databases">
        <authorList>
            <person name="King G.J."/>
            <person name="Bancroft I."/>
            <person name="Baten A."/>
            <person name="Bloomfield J."/>
            <person name="Borpatragohain P."/>
            <person name="He Z."/>
            <person name="Irish N."/>
            <person name="Irwin J."/>
            <person name="Liu K."/>
            <person name="Mauleon R.P."/>
            <person name="Moore J."/>
            <person name="Morris R."/>
            <person name="Ostergaard L."/>
            <person name="Wang B."/>
            <person name="Wells R."/>
        </authorList>
    </citation>
    <scope>NUCLEOTIDE SEQUENCE [LARGE SCALE GENOMIC DNA]</scope>
    <source>
        <strain evidence="2">R-o-18</strain>
        <tissue evidence="2">Leaf</tissue>
    </source>
</reference>
<name>A0ABQ7MGF6_BRACM</name>
<evidence type="ECO:0000313" key="2">
    <source>
        <dbReference type="EMBL" id="KAG5397819.1"/>
    </source>
</evidence>
<keyword evidence="3" id="KW-1185">Reference proteome</keyword>